<feature type="domain" description="Thiaminase-2/PQQC" evidence="2">
    <location>
        <begin position="53"/>
        <end position="152"/>
    </location>
</feature>
<comment type="pathway">
    <text evidence="1">Cofactor biosynthesis; thiamine diphosphate biosynthesis.</text>
</comment>
<dbReference type="InterPro" id="IPR004305">
    <property type="entry name" value="Thiaminase-2/PQQC"/>
</dbReference>
<sequence>MGHDEQDLLARVRVEIQAEGGENRLVPLVASGAAAPRALAVLAAEQHHVISSDWRAFLALAAQATEPAEREFFTALAGGEGLATAKLADFAAACGLSPDEVAAHRPLPGCQAYPSYVAWLVLNGDPHTALLAILANFAEWGGYCAAIAAGLREHYGFDDAGCAFFDFFAEPAPDLDELGLRALREVLASGWSPERAFGPARLLHGFELMFWNTLAELA</sequence>
<dbReference type="AlphaFoldDB" id="A0A918AUS2"/>
<gene>
    <name evidence="3" type="ORF">GCM10010185_71570</name>
</gene>
<proteinExistence type="predicted"/>
<evidence type="ECO:0000313" key="4">
    <source>
        <dbReference type="Proteomes" id="UP000639606"/>
    </source>
</evidence>
<dbReference type="RefSeq" id="WP_189227762.1">
    <property type="nucleotide sequence ID" value="NZ_BMRG01000036.1"/>
</dbReference>
<evidence type="ECO:0000259" key="2">
    <source>
        <dbReference type="Pfam" id="PF03070"/>
    </source>
</evidence>
<reference evidence="3" key="2">
    <citation type="submission" date="2020-09" db="EMBL/GenBank/DDBJ databases">
        <authorList>
            <person name="Sun Q."/>
            <person name="Ohkuma M."/>
        </authorList>
    </citation>
    <scope>NUCLEOTIDE SEQUENCE</scope>
    <source>
        <strain evidence="3">JCM 3313</strain>
    </source>
</reference>
<evidence type="ECO:0000313" key="3">
    <source>
        <dbReference type="EMBL" id="GGP87638.1"/>
    </source>
</evidence>
<dbReference type="EMBL" id="BMRG01000036">
    <property type="protein sequence ID" value="GGP87638.1"/>
    <property type="molecule type" value="Genomic_DNA"/>
</dbReference>
<name>A0A918AUS2_9PSEU</name>
<dbReference type="Gene3D" id="1.20.910.10">
    <property type="entry name" value="Heme oxygenase-like"/>
    <property type="match status" value="1"/>
</dbReference>
<protein>
    <recommendedName>
        <fullName evidence="2">Thiaminase-2/PQQC domain-containing protein</fullName>
    </recommendedName>
</protein>
<comment type="caution">
    <text evidence="3">The sequence shown here is derived from an EMBL/GenBank/DDBJ whole genome shotgun (WGS) entry which is preliminary data.</text>
</comment>
<dbReference type="SUPFAM" id="SSF48613">
    <property type="entry name" value="Heme oxygenase-like"/>
    <property type="match status" value="1"/>
</dbReference>
<dbReference type="InterPro" id="IPR016084">
    <property type="entry name" value="Haem_Oase-like_multi-hlx"/>
</dbReference>
<dbReference type="Pfam" id="PF03070">
    <property type="entry name" value="TENA_THI-4"/>
    <property type="match status" value="1"/>
</dbReference>
<accession>A0A918AUS2</accession>
<reference evidence="3" key="1">
    <citation type="journal article" date="2014" name="Int. J. Syst. Evol. Microbiol.">
        <title>Complete genome sequence of Corynebacterium casei LMG S-19264T (=DSM 44701T), isolated from a smear-ripened cheese.</title>
        <authorList>
            <consortium name="US DOE Joint Genome Institute (JGI-PGF)"/>
            <person name="Walter F."/>
            <person name="Albersmeier A."/>
            <person name="Kalinowski J."/>
            <person name="Ruckert C."/>
        </authorList>
    </citation>
    <scope>NUCLEOTIDE SEQUENCE</scope>
    <source>
        <strain evidence="3">JCM 3313</strain>
    </source>
</reference>
<dbReference type="Proteomes" id="UP000639606">
    <property type="component" value="Unassembled WGS sequence"/>
</dbReference>
<evidence type="ECO:0000256" key="1">
    <source>
        <dbReference type="ARBA" id="ARBA00004948"/>
    </source>
</evidence>
<organism evidence="3 4">
    <name type="scientific">Saccharothrix coeruleofusca</name>
    <dbReference type="NCBI Taxonomy" id="33919"/>
    <lineage>
        <taxon>Bacteria</taxon>
        <taxon>Bacillati</taxon>
        <taxon>Actinomycetota</taxon>
        <taxon>Actinomycetes</taxon>
        <taxon>Pseudonocardiales</taxon>
        <taxon>Pseudonocardiaceae</taxon>
        <taxon>Saccharothrix</taxon>
    </lineage>
</organism>
<keyword evidence="4" id="KW-1185">Reference proteome</keyword>